<dbReference type="Proteomes" id="UP000000557">
    <property type="component" value="Chromosome"/>
</dbReference>
<protein>
    <submittedName>
        <fullName evidence="1">Glr2695 protein</fullName>
    </submittedName>
</protein>
<organism evidence="1 2">
    <name type="scientific">Gloeobacter violaceus (strain ATCC 29082 / PCC 7421)</name>
    <dbReference type="NCBI Taxonomy" id="251221"/>
    <lineage>
        <taxon>Bacteria</taxon>
        <taxon>Bacillati</taxon>
        <taxon>Cyanobacteriota</taxon>
        <taxon>Cyanophyceae</taxon>
        <taxon>Gloeobacterales</taxon>
        <taxon>Gloeobacteraceae</taxon>
        <taxon>Gloeobacter</taxon>
    </lineage>
</organism>
<dbReference type="eggNOG" id="ENOG502ZQ6J">
    <property type="taxonomic scope" value="Bacteria"/>
</dbReference>
<gene>
    <name evidence="1" type="ordered locus">glr2695</name>
</gene>
<sequence length="223" mass="24556">MGLGLEVGILADLKTETVDEEGYEYFRNQFDLLNALLNKNNLPAHNEPEDVPIFTCGMYGYGGLHYLRRIAAHLLVNGTVPDPCVENPTGDLVYQECYDAIATMQDARSPEEKRFDHLLCHSDAQGFYIPVEFDEVLLDLDETGLLGFQVGSSSVLVRECTALAEAIGLPTDIDPQDAILNDNCKTQGQGTGWHRYGIESYVCIQLLNAARHSVVTGAAILFT</sequence>
<dbReference type="EMBL" id="BA000045">
    <property type="protein sequence ID" value="BAC90636.1"/>
    <property type="molecule type" value="Genomic_DNA"/>
</dbReference>
<evidence type="ECO:0000313" key="2">
    <source>
        <dbReference type="Proteomes" id="UP000000557"/>
    </source>
</evidence>
<name>Q7NH42_GLOVI</name>
<dbReference type="EnsemblBacteria" id="BAC90636">
    <property type="protein sequence ID" value="BAC90636"/>
    <property type="gene ID" value="BAC90636"/>
</dbReference>
<dbReference type="OrthoDB" id="583504at2"/>
<reference evidence="1 2" key="2">
    <citation type="journal article" date="2003" name="DNA Res.">
        <title>Complete genome structure of Gloeobacter violaceus PCC 7421, a cyanobacterium that lacks thylakoids (supplement).</title>
        <authorList>
            <person name="Nakamura Y."/>
            <person name="Kaneko T."/>
            <person name="Sato S."/>
            <person name="Mimuro M."/>
            <person name="Miyashita H."/>
            <person name="Tsuchiya T."/>
            <person name="Sasamoto S."/>
            <person name="Watanabe A."/>
            <person name="Kawashima K."/>
            <person name="Kishida Y."/>
            <person name="Kiyokawa C."/>
            <person name="Kohara M."/>
            <person name="Matsumoto M."/>
            <person name="Matsuno A."/>
            <person name="Nakazaki N."/>
            <person name="Shimpo S."/>
            <person name="Takeuchi C."/>
            <person name="Yamada M."/>
            <person name="Tabata S."/>
        </authorList>
    </citation>
    <scope>NUCLEOTIDE SEQUENCE [LARGE SCALE GENOMIC DNA]</scope>
    <source>
        <strain evidence="2">ATCC 29082 / PCC 7421</strain>
    </source>
</reference>
<dbReference type="STRING" id="251221.gene:10760197"/>
<reference evidence="1 2" key="1">
    <citation type="journal article" date="2003" name="DNA Res.">
        <title>Complete genome structure of Gloeobacter violaceus PCC 7421, a cyanobacterium that lacks thylakoids.</title>
        <authorList>
            <person name="Nakamura Y."/>
            <person name="Kaneko T."/>
            <person name="Sato S."/>
            <person name="Mimuro M."/>
            <person name="Miyashita H."/>
            <person name="Tsuchiya T."/>
            <person name="Sasamoto S."/>
            <person name="Watanabe A."/>
            <person name="Kawashima K."/>
            <person name="Kishida Y."/>
            <person name="Kiyokawa C."/>
            <person name="Kohara M."/>
            <person name="Matsumoto M."/>
            <person name="Matsuno A."/>
            <person name="Nakazaki N."/>
            <person name="Shimpo S."/>
            <person name="Takeuchi C."/>
            <person name="Yamada M."/>
            <person name="Tabata S."/>
        </authorList>
    </citation>
    <scope>NUCLEOTIDE SEQUENCE [LARGE SCALE GENOMIC DNA]</scope>
    <source>
        <strain evidence="2">ATCC 29082 / PCC 7421</strain>
    </source>
</reference>
<dbReference type="InParanoid" id="Q7NH42"/>
<dbReference type="KEGG" id="gvi:glr2695"/>
<keyword evidence="2" id="KW-1185">Reference proteome</keyword>
<accession>Q7NH42</accession>
<dbReference type="HOGENOM" id="CLU_1292816_0_0_3"/>
<proteinExistence type="predicted"/>
<dbReference type="AlphaFoldDB" id="Q7NH42"/>
<evidence type="ECO:0000313" key="1">
    <source>
        <dbReference type="EMBL" id="BAC90636.1"/>
    </source>
</evidence>
<dbReference type="RefSeq" id="WP_011142689.1">
    <property type="nucleotide sequence ID" value="NC_005125.1"/>
</dbReference>